<protein>
    <submittedName>
        <fullName evidence="1">Uncharacterized protein</fullName>
    </submittedName>
</protein>
<organism evidence="1 2">
    <name type="scientific">Bacteroides fragilis</name>
    <dbReference type="NCBI Taxonomy" id="817"/>
    <lineage>
        <taxon>Bacteria</taxon>
        <taxon>Pseudomonadati</taxon>
        <taxon>Bacteroidota</taxon>
        <taxon>Bacteroidia</taxon>
        <taxon>Bacteroidales</taxon>
        <taxon>Bacteroidaceae</taxon>
        <taxon>Bacteroides</taxon>
    </lineage>
</organism>
<dbReference type="RefSeq" id="WP_157173564.1">
    <property type="nucleotide sequence ID" value="NZ_CAXSXC010000015.1"/>
</dbReference>
<accession>A0ABD4VXP9</accession>
<name>A0ABD4VXP9_BACFG</name>
<evidence type="ECO:0000313" key="1">
    <source>
        <dbReference type="EMBL" id="MCZ2656154.1"/>
    </source>
</evidence>
<gene>
    <name evidence="1" type="ORF">O1422_18550</name>
</gene>
<proteinExistence type="predicted"/>
<dbReference type="EMBL" id="JAPUAC010000017">
    <property type="protein sequence ID" value="MCZ2656154.1"/>
    <property type="molecule type" value="Genomic_DNA"/>
</dbReference>
<dbReference type="Proteomes" id="UP001075704">
    <property type="component" value="Unassembled WGS sequence"/>
</dbReference>
<evidence type="ECO:0000313" key="2">
    <source>
        <dbReference type="Proteomes" id="UP001075704"/>
    </source>
</evidence>
<comment type="caution">
    <text evidence="1">The sequence shown here is derived from an EMBL/GenBank/DDBJ whole genome shotgun (WGS) entry which is preliminary data.</text>
</comment>
<dbReference type="AlphaFoldDB" id="A0ABD4VXP9"/>
<sequence length="50" mass="5610">MSREIGNPAAFGVNIVNAIEGTFVLRAEITKLLHLKGLLFEDKRLDLTQR</sequence>
<reference evidence="1" key="1">
    <citation type="submission" date="2022-12" db="EMBL/GenBank/DDBJ databases">
        <title>Development of a Multilocus Sequence Typing Scheme for Bacteroides fragilis Based on Whole Genome Sequencing Data and Clinical Application.</title>
        <authorList>
            <person name="Nielsen F.D."/>
            <person name="Justesen U.S."/>
        </authorList>
    </citation>
    <scope>NUCLEOTIDE SEQUENCE</scope>
    <source>
        <strain evidence="1">BF_BC_ODE_DK_2015_2</strain>
    </source>
</reference>